<feature type="region of interest" description="Disordered" evidence="6">
    <location>
        <begin position="1"/>
        <end position="60"/>
    </location>
</feature>
<reference evidence="7 8" key="1">
    <citation type="submission" date="2017-12" db="EMBL/GenBank/DDBJ databases">
        <title>Sequencing, de novo assembly and annotation of complete genome of a new Thraustochytrid species, strain FCC1311.</title>
        <authorList>
            <person name="Sedici K."/>
            <person name="Godart F."/>
            <person name="Aiese Cigliano R."/>
            <person name="Sanseverino W."/>
            <person name="Barakat M."/>
            <person name="Ortet P."/>
            <person name="Marechal E."/>
            <person name="Cagnac O."/>
            <person name="Amato A."/>
        </authorList>
    </citation>
    <scope>NUCLEOTIDE SEQUENCE [LARGE SCALE GENOMIC DNA]</scope>
</reference>
<dbReference type="GO" id="GO:0010468">
    <property type="term" value="P:regulation of gene expression"/>
    <property type="evidence" value="ECO:0007669"/>
    <property type="project" value="UniProtKB-ARBA"/>
</dbReference>
<evidence type="ECO:0000256" key="6">
    <source>
        <dbReference type="SAM" id="MobiDB-lite"/>
    </source>
</evidence>
<accession>A0A2R5G7T3</accession>
<feature type="region of interest" description="Disordered" evidence="6">
    <location>
        <begin position="151"/>
        <end position="193"/>
    </location>
</feature>
<evidence type="ECO:0000256" key="4">
    <source>
        <dbReference type="ARBA" id="ARBA00023163"/>
    </source>
</evidence>
<dbReference type="SMART" id="SM01401">
    <property type="entry name" value="Sds3"/>
    <property type="match status" value="1"/>
</dbReference>
<dbReference type="EMBL" id="BEYU01000027">
    <property type="protein sequence ID" value="GBG27097.1"/>
    <property type="molecule type" value="Genomic_DNA"/>
</dbReference>
<feature type="compositionally biased region" description="Basic and acidic residues" evidence="6">
    <location>
        <begin position="1"/>
        <end position="20"/>
    </location>
</feature>
<evidence type="ECO:0000256" key="2">
    <source>
        <dbReference type="ARBA" id="ARBA00022491"/>
    </source>
</evidence>
<dbReference type="Proteomes" id="UP000241890">
    <property type="component" value="Unassembled WGS sequence"/>
</dbReference>
<dbReference type="Pfam" id="PF08598">
    <property type="entry name" value="Sds3"/>
    <property type="match status" value="1"/>
</dbReference>
<dbReference type="InParanoid" id="A0A2R5G7T3"/>
<dbReference type="GO" id="GO:0005654">
    <property type="term" value="C:nucleoplasm"/>
    <property type="evidence" value="ECO:0007669"/>
    <property type="project" value="UniProtKB-ARBA"/>
</dbReference>
<keyword evidence="4" id="KW-0804">Transcription</keyword>
<feature type="compositionally biased region" description="Low complexity" evidence="6">
    <location>
        <begin position="21"/>
        <end position="34"/>
    </location>
</feature>
<protein>
    <submittedName>
        <fullName evidence="7">Sin3 histone deacetylase corepressor complex component SDS3</fullName>
    </submittedName>
</protein>
<gene>
    <name evidence="7" type="ORF">FCC1311_033202</name>
</gene>
<organism evidence="7 8">
    <name type="scientific">Hondaea fermentalgiana</name>
    <dbReference type="NCBI Taxonomy" id="2315210"/>
    <lineage>
        <taxon>Eukaryota</taxon>
        <taxon>Sar</taxon>
        <taxon>Stramenopiles</taxon>
        <taxon>Bigyra</taxon>
        <taxon>Labyrinthulomycetes</taxon>
        <taxon>Thraustochytrida</taxon>
        <taxon>Thraustochytriidae</taxon>
        <taxon>Hondaea</taxon>
    </lineage>
</organism>
<keyword evidence="2" id="KW-0678">Repressor</keyword>
<dbReference type="OrthoDB" id="20886at2759"/>
<evidence type="ECO:0000313" key="7">
    <source>
        <dbReference type="EMBL" id="GBG27097.1"/>
    </source>
</evidence>
<evidence type="ECO:0000313" key="8">
    <source>
        <dbReference type="Proteomes" id="UP000241890"/>
    </source>
</evidence>
<evidence type="ECO:0000256" key="1">
    <source>
        <dbReference type="ARBA" id="ARBA00004123"/>
    </source>
</evidence>
<dbReference type="InterPro" id="IPR013907">
    <property type="entry name" value="Sds3"/>
</dbReference>
<evidence type="ECO:0000256" key="3">
    <source>
        <dbReference type="ARBA" id="ARBA00023015"/>
    </source>
</evidence>
<keyword evidence="3" id="KW-0805">Transcription regulation</keyword>
<dbReference type="AlphaFoldDB" id="A0A2R5G7T3"/>
<evidence type="ECO:0000256" key="5">
    <source>
        <dbReference type="ARBA" id="ARBA00023242"/>
    </source>
</evidence>
<sequence>MDEEKKQVDEQKDSKQEQEAKAGAGAEEQDQAMGEAEEKGEASQAQESSPAEDGEAFYKSKLEELRDELKRVKEGSHERVQELDKALQHRKLLSVEDAQRMRELRIKEAEALYAYDVKAANESYDNSYRDVQSKIAGEVEESIKRLQALREGMAASDGDEATDEGAGGMDLDGESNSGAPSAEGPSKRASVPGGYGSESLGMNFFMTENSIYDDLRAIQQDWKSRAETFLSQGEAAKECVRVEDGVLYYEEHILEKDQDVVCYTEVSKEQIQGTIQNINASEVIVKLLDGSLSRVLITYLRSGRCTIGPLMDEA</sequence>
<comment type="subcellular location">
    <subcellularLocation>
        <location evidence="1">Nucleus</location>
    </subcellularLocation>
</comment>
<comment type="caution">
    <text evidence="7">The sequence shown here is derived from an EMBL/GenBank/DDBJ whole genome shotgun (WGS) entry which is preliminary data.</text>
</comment>
<keyword evidence="8" id="KW-1185">Reference proteome</keyword>
<name>A0A2R5G7T3_9STRA</name>
<keyword evidence="5" id="KW-0539">Nucleus</keyword>
<proteinExistence type="predicted"/>